<reference evidence="4 5" key="1">
    <citation type="submission" date="2024-02" db="EMBL/GenBank/DDBJ databases">
        <authorList>
            <person name="Chen Y."/>
            <person name="Shah S."/>
            <person name="Dougan E. K."/>
            <person name="Thang M."/>
            <person name="Chan C."/>
        </authorList>
    </citation>
    <scope>NUCLEOTIDE SEQUENCE [LARGE SCALE GENOMIC DNA]</scope>
</reference>
<accession>A0ABP0JTT3</accession>
<dbReference type="Pfam" id="PF13041">
    <property type="entry name" value="PPR_2"/>
    <property type="match status" value="1"/>
</dbReference>
<proteinExistence type="predicted"/>
<feature type="compositionally biased region" description="Basic and acidic residues" evidence="3">
    <location>
        <begin position="579"/>
        <end position="607"/>
    </location>
</feature>
<evidence type="ECO:0000256" key="2">
    <source>
        <dbReference type="PROSITE-ProRule" id="PRU00708"/>
    </source>
</evidence>
<gene>
    <name evidence="4" type="ORF">SCF082_LOCUS13734</name>
</gene>
<dbReference type="PANTHER" id="PTHR47447:SF17">
    <property type="entry name" value="OS12G0638900 PROTEIN"/>
    <property type="match status" value="1"/>
</dbReference>
<feature type="repeat" description="PPR" evidence="2">
    <location>
        <begin position="247"/>
        <end position="281"/>
    </location>
</feature>
<dbReference type="PANTHER" id="PTHR47447">
    <property type="entry name" value="OS03G0856100 PROTEIN"/>
    <property type="match status" value="1"/>
</dbReference>
<keyword evidence="1" id="KW-0677">Repeat</keyword>
<dbReference type="Proteomes" id="UP001642464">
    <property type="component" value="Unassembled WGS sequence"/>
</dbReference>
<organism evidence="4 5">
    <name type="scientific">Durusdinium trenchii</name>
    <dbReference type="NCBI Taxonomy" id="1381693"/>
    <lineage>
        <taxon>Eukaryota</taxon>
        <taxon>Sar</taxon>
        <taxon>Alveolata</taxon>
        <taxon>Dinophyceae</taxon>
        <taxon>Suessiales</taxon>
        <taxon>Symbiodiniaceae</taxon>
        <taxon>Durusdinium</taxon>
    </lineage>
</organism>
<keyword evidence="5" id="KW-1185">Reference proteome</keyword>
<dbReference type="InterPro" id="IPR002885">
    <property type="entry name" value="PPR_rpt"/>
</dbReference>
<dbReference type="InterPro" id="IPR011990">
    <property type="entry name" value="TPR-like_helical_dom_sf"/>
</dbReference>
<evidence type="ECO:0000313" key="5">
    <source>
        <dbReference type="Proteomes" id="UP001642464"/>
    </source>
</evidence>
<sequence length="615" mass="68378">MEFIPPPTGLIQALLELKPPVDQEDVRQLLEPRVADLHKRPDLSTHVLRSLARRRRHDLSQQMLQAMASAQLEVNVIHFNTAIHACHMCQDSNLATSFLKSMRAVDVNPDTTSFNTAISACEKEWRRALHLLQTMILEELQPDTISYNSVINACEKDGQWQQALHLLFAMKIVQLEPDVISFSSSLSACAKESRWLTALQHLQWMRLAQVIPNVVTFTAAITACEGHLPDVSLALFDMMFQVQIQPNEIAYTSAISACAADDDWWAACSLLEEMNTVALEPGIVSYGAVLKALPGRWLWAAQLLRNAKELTIRMNEVACTAAIAATKKTKKWKMVLQTLQDVIGTHLDMDLASMAITCIEDQWQHALRFVGEARPRSLEVDLVAQNAVLSACDQWFKSIQLFNDALPAQGFEVDLVSSGTVLTSYARGDWPVLCAEAEWEMVDENQAMALVAFPEENSGPTPISWAARLLGAPKKSQVSAIEGKVQATKEKAVKSQVQVEEQELPDPKELAREARSKHVTTGGGQTLRSNTQCEWKTVVAEEDDDVSHLQMLRKAPVRERGSGKCQVKGKASKAMKSTKSADQDRDGKKVQEHPQSKKQTSRIDIREGLNIMGFA</sequence>
<name>A0ABP0JTT3_9DINO</name>
<evidence type="ECO:0000256" key="1">
    <source>
        <dbReference type="ARBA" id="ARBA00022737"/>
    </source>
</evidence>
<protein>
    <submittedName>
        <fullName evidence="4">Mitochondrial</fullName>
    </submittedName>
</protein>
<dbReference type="PROSITE" id="PS51375">
    <property type="entry name" value="PPR"/>
    <property type="match status" value="2"/>
</dbReference>
<dbReference type="Gene3D" id="1.25.40.10">
    <property type="entry name" value="Tetratricopeptide repeat domain"/>
    <property type="match status" value="3"/>
</dbReference>
<dbReference type="EMBL" id="CAXAMM010008546">
    <property type="protein sequence ID" value="CAK9017661.1"/>
    <property type="molecule type" value="Genomic_DNA"/>
</dbReference>
<feature type="repeat" description="PPR" evidence="2">
    <location>
        <begin position="143"/>
        <end position="177"/>
    </location>
</feature>
<comment type="caution">
    <text evidence="4">The sequence shown here is derived from an EMBL/GenBank/DDBJ whole genome shotgun (WGS) entry which is preliminary data.</text>
</comment>
<evidence type="ECO:0000256" key="3">
    <source>
        <dbReference type="SAM" id="MobiDB-lite"/>
    </source>
</evidence>
<feature type="compositionally biased region" description="Low complexity" evidence="3">
    <location>
        <begin position="568"/>
        <end position="578"/>
    </location>
</feature>
<dbReference type="NCBIfam" id="TIGR00756">
    <property type="entry name" value="PPR"/>
    <property type="match status" value="1"/>
</dbReference>
<evidence type="ECO:0000313" key="4">
    <source>
        <dbReference type="EMBL" id="CAK9017661.1"/>
    </source>
</evidence>
<feature type="region of interest" description="Disordered" evidence="3">
    <location>
        <begin position="552"/>
        <end position="615"/>
    </location>
</feature>
<dbReference type="Pfam" id="PF13812">
    <property type="entry name" value="PPR_3"/>
    <property type="match status" value="2"/>
</dbReference>